<feature type="compositionally biased region" description="Basic residues" evidence="20">
    <location>
        <begin position="1022"/>
        <end position="1033"/>
    </location>
</feature>
<evidence type="ECO:0000256" key="15">
    <source>
        <dbReference type="ARBA" id="ARBA00029567"/>
    </source>
</evidence>
<evidence type="ECO:0000256" key="12">
    <source>
        <dbReference type="ARBA" id="ARBA00022842"/>
    </source>
</evidence>
<comment type="catalytic activity">
    <reaction evidence="18">
        <text>a di-trans,poly-cis-dolichyl phosphate + UDP-N-acetyl-alpha-D-glucosamine = an N-acetyl-alpha-D-glucosaminyl-diphospho-di-trans,poly-cis-dolichol + UMP</text>
        <dbReference type="Rhea" id="RHEA:13289"/>
        <dbReference type="Rhea" id="RHEA-COMP:19498"/>
        <dbReference type="Rhea" id="RHEA-COMP:19507"/>
        <dbReference type="ChEBI" id="CHEBI:57683"/>
        <dbReference type="ChEBI" id="CHEBI:57705"/>
        <dbReference type="ChEBI" id="CHEBI:57865"/>
        <dbReference type="ChEBI" id="CHEBI:58427"/>
        <dbReference type="EC" id="2.7.8.15"/>
    </reaction>
    <physiologicalReaction direction="left-to-right" evidence="18">
        <dbReference type="Rhea" id="RHEA:13290"/>
    </physiologicalReaction>
</comment>
<accession>A0ABD0V801</accession>
<feature type="transmembrane region" description="Helical" evidence="21">
    <location>
        <begin position="71"/>
        <end position="96"/>
    </location>
</feature>
<evidence type="ECO:0000256" key="20">
    <source>
        <dbReference type="SAM" id="MobiDB-lite"/>
    </source>
</evidence>
<evidence type="ECO:0000256" key="21">
    <source>
        <dbReference type="SAM" id="Phobius"/>
    </source>
</evidence>
<feature type="compositionally biased region" description="Basic and acidic residues" evidence="20">
    <location>
        <begin position="622"/>
        <end position="669"/>
    </location>
</feature>
<evidence type="ECO:0000256" key="16">
    <source>
        <dbReference type="ARBA" id="ARBA00033238"/>
    </source>
</evidence>
<organism evidence="22 23">
    <name type="scientific">Dendrobium thyrsiflorum</name>
    <name type="common">Pinecone-like raceme dendrobium</name>
    <name type="synonym">Orchid</name>
    <dbReference type="NCBI Taxonomy" id="117978"/>
    <lineage>
        <taxon>Eukaryota</taxon>
        <taxon>Viridiplantae</taxon>
        <taxon>Streptophyta</taxon>
        <taxon>Embryophyta</taxon>
        <taxon>Tracheophyta</taxon>
        <taxon>Spermatophyta</taxon>
        <taxon>Magnoliopsida</taxon>
        <taxon>Liliopsida</taxon>
        <taxon>Asparagales</taxon>
        <taxon>Orchidaceae</taxon>
        <taxon>Epidendroideae</taxon>
        <taxon>Malaxideae</taxon>
        <taxon>Dendrobiinae</taxon>
        <taxon>Dendrobium</taxon>
    </lineage>
</organism>
<keyword evidence="9 21" id="KW-0812">Transmembrane</keyword>
<evidence type="ECO:0000256" key="13">
    <source>
        <dbReference type="ARBA" id="ARBA00022989"/>
    </source>
</evidence>
<feature type="region of interest" description="Disordered" evidence="20">
    <location>
        <begin position="943"/>
        <end position="965"/>
    </location>
</feature>
<keyword evidence="14 21" id="KW-0472">Membrane</keyword>
<keyword evidence="19" id="KW-0175">Coiled coil</keyword>
<feature type="coiled-coil region" evidence="19">
    <location>
        <begin position="874"/>
        <end position="905"/>
    </location>
</feature>
<keyword evidence="12" id="KW-0460">Magnesium</keyword>
<keyword evidence="11" id="KW-0256">Endoplasmic reticulum</keyword>
<evidence type="ECO:0000256" key="8">
    <source>
        <dbReference type="ARBA" id="ARBA00022679"/>
    </source>
</evidence>
<evidence type="ECO:0000256" key="1">
    <source>
        <dbReference type="ARBA" id="ARBA00001946"/>
    </source>
</evidence>
<feature type="region of interest" description="Disordered" evidence="20">
    <location>
        <begin position="455"/>
        <end position="476"/>
    </location>
</feature>
<feature type="region of interest" description="Disordered" evidence="20">
    <location>
        <begin position="622"/>
        <end position="746"/>
    </location>
</feature>
<comment type="pathway">
    <text evidence="3">Protein modification; protein glycosylation.</text>
</comment>
<evidence type="ECO:0000256" key="14">
    <source>
        <dbReference type="ARBA" id="ARBA00023136"/>
    </source>
</evidence>
<comment type="caution">
    <text evidence="22">The sequence shown here is derived from an EMBL/GenBank/DDBJ whole genome shotgun (WGS) entry which is preliminary data.</text>
</comment>
<comment type="function">
    <text evidence="17">UDP-N-acetylglucosamine--dolichyl-phosphate N-acetylglucosaminephosphotransferase that operates in the biosynthetic pathway of dolichol-linked oligosaccharides, the glycan precursors employed in protein asparagine (N)-glycosylation. The assembly of dolichol-linked oligosaccharides begins on the cytosolic side of the endoplasmic reticulum membrane and finishes in its lumen. The sequential addition of sugars to dolichol pyrophosphate produces dolichol-linked oligosaccharides containing fourteen sugars, including two GlcNAcs, nine mannoses and three glucoses. Once assembled, the oligosaccharide is transferred from the lipid to nascent proteins by oligosaccharyltransferases. Catalyzes the initial step of dolichol-linked oligosaccharide biosynthesis, transfering GlcNAc-1-P from cytosolic UDP-GlcNAc onto the carrier lipid dolichyl phosphate (P-dolichol), yielding GlcNAc-P-P-dolichol embedded in the cytoplasmic leaflet of the endoplasmic reticulum membrane.</text>
</comment>
<evidence type="ECO:0000256" key="19">
    <source>
        <dbReference type="SAM" id="Coils"/>
    </source>
</evidence>
<feature type="compositionally biased region" description="Basic and acidic residues" evidence="20">
    <location>
        <begin position="676"/>
        <end position="687"/>
    </location>
</feature>
<evidence type="ECO:0000256" key="11">
    <source>
        <dbReference type="ARBA" id="ARBA00022824"/>
    </source>
</evidence>
<feature type="region of interest" description="Disordered" evidence="20">
    <location>
        <begin position="1129"/>
        <end position="1196"/>
    </location>
</feature>
<evidence type="ECO:0000256" key="5">
    <source>
        <dbReference type="ARBA" id="ARBA00013225"/>
    </source>
</evidence>
<dbReference type="AlphaFoldDB" id="A0ABD0V801"/>
<evidence type="ECO:0000256" key="6">
    <source>
        <dbReference type="ARBA" id="ARBA00017659"/>
    </source>
</evidence>
<feature type="region of interest" description="Disordered" evidence="20">
    <location>
        <begin position="1"/>
        <end position="22"/>
    </location>
</feature>
<keyword evidence="8" id="KW-0808">Transferase</keyword>
<evidence type="ECO:0000256" key="2">
    <source>
        <dbReference type="ARBA" id="ARBA00004477"/>
    </source>
</evidence>
<reference evidence="22 23" key="1">
    <citation type="journal article" date="2024" name="Plant Biotechnol. J.">
        <title>Dendrobium thyrsiflorum genome and its molecular insights into genes involved in important horticultural traits.</title>
        <authorList>
            <person name="Chen B."/>
            <person name="Wang J.Y."/>
            <person name="Zheng P.J."/>
            <person name="Li K.L."/>
            <person name="Liang Y.M."/>
            <person name="Chen X.F."/>
            <person name="Zhang C."/>
            <person name="Zhao X."/>
            <person name="He X."/>
            <person name="Zhang G.Q."/>
            <person name="Liu Z.J."/>
            <person name="Xu Q."/>
        </authorList>
    </citation>
    <scope>NUCLEOTIDE SEQUENCE [LARGE SCALE GENOMIC DNA]</scope>
    <source>
        <strain evidence="22">GZMU011</strain>
    </source>
</reference>
<feature type="compositionally biased region" description="Polar residues" evidence="20">
    <location>
        <begin position="1009"/>
        <end position="1019"/>
    </location>
</feature>
<feature type="transmembrane region" description="Helical" evidence="21">
    <location>
        <begin position="149"/>
        <end position="168"/>
    </location>
</feature>
<evidence type="ECO:0000256" key="9">
    <source>
        <dbReference type="ARBA" id="ARBA00022692"/>
    </source>
</evidence>
<gene>
    <name evidence="22" type="ORF">M5K25_008189</name>
</gene>
<sequence>MATRRNRLPASENSQQVEPQPVATVAEDPPLAPLAPPKLGLVLIASAFFFFPFFYLVFIHYRIEEELRRSIAICAAMSFVGFDVCLRMIPVAARYVLKRNMFGYDINKKGTPQGNIKVPESLGIVIGIVYLVIAILFQHFNFTADSNWLVEYNAALACICFMTLLGFVDDVLDVPWRIKLVLPSFAALPLLMAYAGHTSIIIPKPLIQYVGVAVLDLGWIYKLYMGMLAVFCTNSINIHAGLNGLEAGQTVVIAAAILIHNVMQIGASSDLEYKQAHAFSIYLMLPLLTTSLALLSYNWYPSSVFVGDTYTYFAGMAMAVVGILGHFSETLLVFFLPQVLNFLCSCPQLFKIIPCPRHRLPSFDPKTGLLTGTKDGTLVNLFLRYFGKCSEKSLCIRLLIFQVLSCLLCFWLRHILAGARIQLANAVINTGSSGATIQFGSVDFPAVVARDAATSAYGTDSERPARRPHSTETSARLAHLSAPRATIAQDPRRRISVFERLSQSEAPATKRVVIGGRGERNAELRAQQQFSTHPSNVPAQELEATIPTQNGFSNLKWVKRNSSTGELKKSFWEQRREVPTPPKKKEPESLSVRVYRVLRTVKEKGLTKKRFQRPLTADVRRTPPRERLSFARVERRERRNNPFGEHRGVTPELRIRGSTTERSRWEGKHSWRPKPRRDDERKEREIDLGVTSGVASRRSAPNSRDRQKWIEKKTHDDTCPDGRHFGEFSKGSPRSLTPPKEESNFDRSPQVEEVFFLNQQPEIQWRRRSEIRILEEEEKEDMEGEEKYLKDEDYMEDEQEELNDTINIEVVYMVRHIEAEYDDGEDDGDWQPHPQQEYQHQHEAGSIAGGGDRSPRRREMEVEENLFDDKNATLADMRRQMRQQMRAKDEEISQLNEKMTEMMAQMTAMMQMMQRTAATGTIPNPPTDPPILRMPQVSGVRVTSSFVPPDDERKDDKKPVPEEKWETAVSKKTTKMLKQLEGVPGVKWKSPTELVLNLKGLLKVHASTSKQHLSQASSSKPGKPKFFKKKTKLKKPKEKKTVTQKVIDSLDEYYQTVRQPIKLADFMSGLKIGRTEEDGDADFLPTEVCRVISVAPSTSINEIYVKKEAPEACMMVLPMDCSSEEDLYFPEEDESDPDIASQMGHVNLGGDSENESLDAVMADSEENVSSNESEPEDPASPNMAGSLAAPSTQYATRKAVVEELPFQQPEDKEI</sequence>
<dbReference type="InterPro" id="IPR000715">
    <property type="entry name" value="Glycosyl_transferase_4"/>
</dbReference>
<evidence type="ECO:0000313" key="22">
    <source>
        <dbReference type="EMBL" id="KAL0921145.1"/>
    </source>
</evidence>
<dbReference type="GO" id="GO:0046872">
    <property type="term" value="F:metal ion binding"/>
    <property type="evidence" value="ECO:0007669"/>
    <property type="project" value="UniProtKB-KW"/>
</dbReference>
<proteinExistence type="inferred from homology"/>
<evidence type="ECO:0000313" key="23">
    <source>
        <dbReference type="Proteomes" id="UP001552299"/>
    </source>
</evidence>
<dbReference type="CDD" id="cd06855">
    <property type="entry name" value="GT_GPT_euk"/>
    <property type="match status" value="1"/>
</dbReference>
<dbReference type="PANTHER" id="PTHR10571:SF0">
    <property type="entry name" value="UDP-N-ACETYLGLUCOSAMINE--DOLICHYL-PHOSPHATE N-ACETYLGLUCOSAMINEPHOSPHOTRANSFERASE"/>
    <property type="match status" value="1"/>
</dbReference>
<feature type="transmembrane region" description="Helical" evidence="21">
    <location>
        <begin position="223"/>
        <end position="242"/>
    </location>
</feature>
<feature type="region of interest" description="Disordered" evidence="20">
    <location>
        <begin position="1009"/>
        <end position="1033"/>
    </location>
</feature>
<dbReference type="EMBL" id="JANQDX010000007">
    <property type="protein sequence ID" value="KAL0921145.1"/>
    <property type="molecule type" value="Genomic_DNA"/>
</dbReference>
<dbReference type="Pfam" id="PF00953">
    <property type="entry name" value="Glycos_transf_4"/>
    <property type="match status" value="1"/>
</dbReference>
<dbReference type="Proteomes" id="UP001552299">
    <property type="component" value="Unassembled WGS sequence"/>
</dbReference>
<comment type="similarity">
    <text evidence="4">Belongs to the glycosyltransferase 4 family.</text>
</comment>
<feature type="transmembrane region" description="Helical" evidence="21">
    <location>
        <begin position="248"/>
        <end position="267"/>
    </location>
</feature>
<feature type="transmembrane region" description="Helical" evidence="21">
    <location>
        <begin position="39"/>
        <end position="59"/>
    </location>
</feature>
<comment type="cofactor">
    <cofactor evidence="1">
        <name>Mg(2+)</name>
        <dbReference type="ChEBI" id="CHEBI:18420"/>
    </cofactor>
</comment>
<evidence type="ECO:0000256" key="4">
    <source>
        <dbReference type="ARBA" id="ARBA00009317"/>
    </source>
</evidence>
<evidence type="ECO:0000256" key="10">
    <source>
        <dbReference type="ARBA" id="ARBA00022723"/>
    </source>
</evidence>
<feature type="transmembrane region" description="Helical" evidence="21">
    <location>
        <begin position="279"/>
        <end position="300"/>
    </location>
</feature>
<keyword evidence="13 21" id="KW-1133">Transmembrane helix</keyword>
<keyword evidence="7" id="KW-0328">Glycosyltransferase</keyword>
<feature type="transmembrane region" description="Helical" evidence="21">
    <location>
        <begin position="116"/>
        <end position="137"/>
    </location>
</feature>
<dbReference type="InterPro" id="IPR033895">
    <property type="entry name" value="GPT"/>
</dbReference>
<comment type="subcellular location">
    <subcellularLocation>
        <location evidence="2">Endoplasmic reticulum membrane</location>
        <topology evidence="2">Multi-pass membrane protein</topology>
    </subcellularLocation>
</comment>
<feature type="region of interest" description="Disordered" evidence="20">
    <location>
        <begin position="822"/>
        <end position="857"/>
    </location>
</feature>
<dbReference type="GO" id="GO:0016757">
    <property type="term" value="F:glycosyltransferase activity"/>
    <property type="evidence" value="ECO:0007669"/>
    <property type="project" value="UniProtKB-KW"/>
</dbReference>
<feature type="compositionally biased region" description="Basic and acidic residues" evidence="20">
    <location>
        <begin position="703"/>
        <end position="727"/>
    </location>
</feature>
<keyword evidence="23" id="KW-1185">Reference proteome</keyword>
<feature type="compositionally biased region" description="Basic and acidic residues" evidence="20">
    <location>
        <begin position="950"/>
        <end position="965"/>
    </location>
</feature>
<dbReference type="PANTHER" id="PTHR10571">
    <property type="entry name" value="UDP-N-ACETYLGLUCOSAMINE--DOLICHYL-PHOSPHATE N-ACETYLGLUCOSAMINEPHOSPHOTRANSFERASE"/>
    <property type="match status" value="1"/>
</dbReference>
<dbReference type="GO" id="GO:0005789">
    <property type="term" value="C:endoplasmic reticulum membrane"/>
    <property type="evidence" value="ECO:0007669"/>
    <property type="project" value="UniProtKB-SubCell"/>
</dbReference>
<evidence type="ECO:0000256" key="18">
    <source>
        <dbReference type="ARBA" id="ARBA00045078"/>
    </source>
</evidence>
<dbReference type="GO" id="GO:0003975">
    <property type="term" value="F:UDP-N-acetylglucosamine-dolichyl-phosphate N-acetylglucosaminephosphotransferase activity"/>
    <property type="evidence" value="ECO:0007669"/>
    <property type="project" value="UniProtKB-EC"/>
</dbReference>
<dbReference type="EC" id="2.7.8.15" evidence="5"/>
<feature type="transmembrane region" description="Helical" evidence="21">
    <location>
        <begin position="312"/>
        <end position="336"/>
    </location>
</feature>
<keyword evidence="10" id="KW-0479">Metal-binding</keyword>
<evidence type="ECO:0000256" key="17">
    <source>
        <dbReference type="ARBA" id="ARBA00044717"/>
    </source>
</evidence>
<evidence type="ECO:0000256" key="3">
    <source>
        <dbReference type="ARBA" id="ARBA00004922"/>
    </source>
</evidence>
<evidence type="ECO:0000256" key="7">
    <source>
        <dbReference type="ARBA" id="ARBA00022676"/>
    </source>
</evidence>
<feature type="transmembrane region" description="Helical" evidence="21">
    <location>
        <begin position="180"/>
        <end position="202"/>
    </location>
</feature>
<name>A0ABD0V801_DENTH</name>
<protein>
    <recommendedName>
        <fullName evidence="6">UDP-N-acetylglucosamine--dolichyl-phosphate N-acetylglucosaminephosphotransferase</fullName>
        <ecNumber evidence="5">2.7.8.15</ecNumber>
    </recommendedName>
    <alternativeName>
        <fullName evidence="15">GlcNAc-1-P transferase</fullName>
    </alternativeName>
    <alternativeName>
        <fullName evidence="16">N-acetylglucosamine-1-phosphate transferase</fullName>
    </alternativeName>
</protein>